<comment type="caution">
    <text evidence="7">The sequence shown here is derived from an EMBL/GenBank/DDBJ whole genome shotgun (WGS) entry which is preliminary data.</text>
</comment>
<evidence type="ECO:0000256" key="3">
    <source>
        <dbReference type="ARBA" id="ARBA00022801"/>
    </source>
</evidence>
<dbReference type="InterPro" id="IPR001466">
    <property type="entry name" value="Beta-lactam-related"/>
</dbReference>
<dbReference type="Pfam" id="PF00144">
    <property type="entry name" value="Beta-lactamase"/>
    <property type="match status" value="1"/>
</dbReference>
<dbReference type="EMBL" id="JBHSEP010000029">
    <property type="protein sequence ID" value="MFC4601720.1"/>
    <property type="molecule type" value="Genomic_DNA"/>
</dbReference>
<dbReference type="RefSeq" id="WP_378102160.1">
    <property type="nucleotide sequence ID" value="NZ_JBHSEP010000029.1"/>
</dbReference>
<evidence type="ECO:0000256" key="5">
    <source>
        <dbReference type="RuleBase" id="RU361140"/>
    </source>
</evidence>
<comment type="similarity">
    <text evidence="2 5">Belongs to the class-C beta-lactamase family.</text>
</comment>
<evidence type="ECO:0000256" key="4">
    <source>
        <dbReference type="ARBA" id="ARBA00023251"/>
    </source>
</evidence>
<sequence length="329" mass="36878">MSSLEEQVRGIAESYVRTKKDALLTIGIIHKEQQHIFAYGDNPLRKDVDPREIVYEIGSISKVFTTSILAHLLQAGAMALGHSISRYWPEIGEGHPITIEQLAAHTSGLPSYSILRGARLIFAPKAERDPYCQYTVKELEKRIKAQVSRCRSKFRYSNVGMGMLGLLMARHEKTTFEQLLRRWITEPLGMSDTFISISPSRRDRILPGHSVQGEPVPPLVMNDFQGAGAIRSTAADMLRFLQAHMIAEDGSALALTHIARARMNGRLKVGLGWILDQEWIMHNGATNGFSSYMGFKGRTGVVVLSNYRNRLIQDSPDRIGYDLLKLLTD</sequence>
<dbReference type="Gene3D" id="3.40.710.10">
    <property type="entry name" value="DD-peptidase/beta-lactamase superfamily"/>
    <property type="match status" value="1"/>
</dbReference>
<feature type="domain" description="Beta-lactamase-related" evidence="6">
    <location>
        <begin position="26"/>
        <end position="307"/>
    </location>
</feature>
<dbReference type="InterPro" id="IPR050491">
    <property type="entry name" value="AmpC-like"/>
</dbReference>
<dbReference type="PANTHER" id="PTHR46825">
    <property type="entry name" value="D-ALANYL-D-ALANINE-CARBOXYPEPTIDASE/ENDOPEPTIDASE AMPH"/>
    <property type="match status" value="1"/>
</dbReference>
<dbReference type="PANTHER" id="PTHR46825:SF8">
    <property type="entry name" value="BETA-LACTAMASE-RELATED"/>
    <property type="match status" value="1"/>
</dbReference>
<organism evidence="7 8">
    <name type="scientific">Cohnella hongkongensis</name>
    <dbReference type="NCBI Taxonomy" id="178337"/>
    <lineage>
        <taxon>Bacteria</taxon>
        <taxon>Bacillati</taxon>
        <taxon>Bacillota</taxon>
        <taxon>Bacilli</taxon>
        <taxon>Bacillales</taxon>
        <taxon>Paenibacillaceae</taxon>
        <taxon>Cohnella</taxon>
    </lineage>
</organism>
<gene>
    <name evidence="7" type="ORF">ACFO3S_26010</name>
</gene>
<evidence type="ECO:0000256" key="2">
    <source>
        <dbReference type="ARBA" id="ARBA00007840"/>
    </source>
</evidence>
<protein>
    <recommendedName>
        <fullName evidence="5">Beta-lactamase</fullName>
        <ecNumber evidence="5">3.5.2.6</ecNumber>
    </recommendedName>
</protein>
<name>A0ABV9FL44_9BACL</name>
<keyword evidence="8" id="KW-1185">Reference proteome</keyword>
<proteinExistence type="inferred from homology"/>
<dbReference type="SUPFAM" id="SSF56601">
    <property type="entry name" value="beta-lactamase/transpeptidase-like"/>
    <property type="match status" value="1"/>
</dbReference>
<evidence type="ECO:0000313" key="7">
    <source>
        <dbReference type="EMBL" id="MFC4601720.1"/>
    </source>
</evidence>
<dbReference type="InterPro" id="IPR001586">
    <property type="entry name" value="Beta-lactam_class-C_AS"/>
</dbReference>
<dbReference type="InterPro" id="IPR012338">
    <property type="entry name" value="Beta-lactam/transpept-like"/>
</dbReference>
<dbReference type="PROSITE" id="PS00336">
    <property type="entry name" value="BETA_LACTAMASE_C"/>
    <property type="match status" value="1"/>
</dbReference>
<comment type="catalytic activity">
    <reaction evidence="1 5">
        <text>a beta-lactam + H2O = a substituted beta-amino acid</text>
        <dbReference type="Rhea" id="RHEA:20401"/>
        <dbReference type="ChEBI" id="CHEBI:15377"/>
        <dbReference type="ChEBI" id="CHEBI:35627"/>
        <dbReference type="ChEBI" id="CHEBI:140347"/>
        <dbReference type="EC" id="3.5.2.6"/>
    </reaction>
</comment>
<dbReference type="Proteomes" id="UP001596028">
    <property type="component" value="Unassembled WGS sequence"/>
</dbReference>
<keyword evidence="4 5" id="KW-0046">Antibiotic resistance</keyword>
<reference evidence="8" key="1">
    <citation type="journal article" date="2019" name="Int. J. Syst. Evol. Microbiol.">
        <title>The Global Catalogue of Microorganisms (GCM) 10K type strain sequencing project: providing services to taxonomists for standard genome sequencing and annotation.</title>
        <authorList>
            <consortium name="The Broad Institute Genomics Platform"/>
            <consortium name="The Broad Institute Genome Sequencing Center for Infectious Disease"/>
            <person name="Wu L."/>
            <person name="Ma J."/>
        </authorList>
    </citation>
    <scope>NUCLEOTIDE SEQUENCE [LARGE SCALE GENOMIC DNA]</scope>
    <source>
        <strain evidence="8">CCUG 49571</strain>
    </source>
</reference>
<accession>A0ABV9FL44</accession>
<dbReference type="GO" id="GO:0016787">
    <property type="term" value="F:hydrolase activity"/>
    <property type="evidence" value="ECO:0007669"/>
    <property type="project" value="UniProtKB-KW"/>
</dbReference>
<evidence type="ECO:0000313" key="8">
    <source>
        <dbReference type="Proteomes" id="UP001596028"/>
    </source>
</evidence>
<dbReference type="EC" id="3.5.2.6" evidence="5"/>
<evidence type="ECO:0000256" key="1">
    <source>
        <dbReference type="ARBA" id="ARBA00001526"/>
    </source>
</evidence>
<evidence type="ECO:0000259" key="6">
    <source>
        <dbReference type="Pfam" id="PF00144"/>
    </source>
</evidence>
<keyword evidence="3 5" id="KW-0378">Hydrolase</keyword>